<reference evidence="2" key="2">
    <citation type="submission" date="2019-06" db="EMBL/GenBank/DDBJ databases">
        <title>Co-occurence of chitin degradation, pigmentation and bioactivity in marine Pseudoalteromonas.</title>
        <authorList>
            <person name="Sonnenschein E.C."/>
            <person name="Bech P.K."/>
        </authorList>
    </citation>
    <scope>NUCLEOTIDE SEQUENCE [LARGE SCALE GENOMIC DNA]</scope>
    <source>
        <strain evidence="2">S1189</strain>
    </source>
</reference>
<gene>
    <name evidence="1" type="ORF">CWB73_20855</name>
</gene>
<comment type="caution">
    <text evidence="1">The sequence shown here is derived from an EMBL/GenBank/DDBJ whole genome shotgun (WGS) entry which is preliminary data.</text>
</comment>
<dbReference type="EMBL" id="PNCM01000164">
    <property type="protein sequence ID" value="TMP77051.1"/>
    <property type="molecule type" value="Genomic_DNA"/>
</dbReference>
<dbReference type="Proteomes" id="UP000307362">
    <property type="component" value="Unassembled WGS sequence"/>
</dbReference>
<accession>A0A5S3YM32</accession>
<evidence type="ECO:0000313" key="1">
    <source>
        <dbReference type="EMBL" id="TMP77051.1"/>
    </source>
</evidence>
<proteinExistence type="predicted"/>
<organism evidence="1 2">
    <name type="scientific">Pseudoalteromonas phenolica</name>
    <dbReference type="NCBI Taxonomy" id="161398"/>
    <lineage>
        <taxon>Bacteria</taxon>
        <taxon>Pseudomonadati</taxon>
        <taxon>Pseudomonadota</taxon>
        <taxon>Gammaproteobacteria</taxon>
        <taxon>Alteromonadales</taxon>
        <taxon>Pseudoalteromonadaceae</taxon>
        <taxon>Pseudoalteromonas</taxon>
    </lineage>
</organism>
<dbReference type="AlphaFoldDB" id="A0A5S3YM32"/>
<name>A0A5S3YM32_9GAMM</name>
<evidence type="ECO:0000313" key="2">
    <source>
        <dbReference type="Proteomes" id="UP000307362"/>
    </source>
</evidence>
<reference evidence="1 2" key="1">
    <citation type="submission" date="2017-12" db="EMBL/GenBank/DDBJ databases">
        <authorList>
            <person name="Paulsen S."/>
            <person name="Gram L.K."/>
        </authorList>
    </citation>
    <scope>NUCLEOTIDE SEQUENCE [LARGE SCALE GENOMIC DNA]</scope>
    <source>
        <strain evidence="1 2">S1189</strain>
    </source>
</reference>
<protein>
    <submittedName>
        <fullName evidence="1">Uncharacterized protein</fullName>
    </submittedName>
</protein>
<sequence length="80" mass="9036">MNSNIKFFLTISLGIIYTSRSIAQNALINPIQFREMNRINQLVNPTAPTLSWYDSTHPFLFASTIQNNTKLPVGYNDGAM</sequence>